<organism evidence="1">
    <name type="scientific">marine sediment metagenome</name>
    <dbReference type="NCBI Taxonomy" id="412755"/>
    <lineage>
        <taxon>unclassified sequences</taxon>
        <taxon>metagenomes</taxon>
        <taxon>ecological metagenomes</taxon>
    </lineage>
</organism>
<reference evidence="1" key="1">
    <citation type="journal article" date="2015" name="Nature">
        <title>Complex archaea that bridge the gap between prokaryotes and eukaryotes.</title>
        <authorList>
            <person name="Spang A."/>
            <person name="Saw J.H."/>
            <person name="Jorgensen S.L."/>
            <person name="Zaremba-Niedzwiedzka K."/>
            <person name="Martijn J."/>
            <person name="Lind A.E."/>
            <person name="van Eijk R."/>
            <person name="Schleper C."/>
            <person name="Guy L."/>
            <person name="Ettema T.J."/>
        </authorList>
    </citation>
    <scope>NUCLEOTIDE SEQUENCE</scope>
</reference>
<sequence>MPHIFVIRITRSPEAEGEQLFSNILRGLGVFVDRTTSGIGEAYAVTGEYDKLVQAQKVLRRLQRGKPKFKVNYKTTFLGESIVLNKDE</sequence>
<protein>
    <submittedName>
        <fullName evidence="1">Uncharacterized protein</fullName>
    </submittedName>
</protein>
<name>A0A0F9BFJ5_9ZZZZ</name>
<dbReference type="EMBL" id="LAZR01041193">
    <property type="protein sequence ID" value="KKL12602.1"/>
    <property type="molecule type" value="Genomic_DNA"/>
</dbReference>
<comment type="caution">
    <text evidence="1">The sequence shown here is derived from an EMBL/GenBank/DDBJ whole genome shotgun (WGS) entry which is preliminary data.</text>
</comment>
<dbReference type="AlphaFoldDB" id="A0A0F9BFJ5"/>
<proteinExistence type="predicted"/>
<evidence type="ECO:0000313" key="1">
    <source>
        <dbReference type="EMBL" id="KKL12602.1"/>
    </source>
</evidence>
<gene>
    <name evidence="1" type="ORF">LCGC14_2534120</name>
</gene>
<accession>A0A0F9BFJ5</accession>